<dbReference type="PANTHER" id="PTHR34697">
    <property type="entry name" value="PHOSPHATIDYLGLYCEROL LYSYLTRANSFERASE"/>
    <property type="match status" value="1"/>
</dbReference>
<proteinExistence type="predicted"/>
<organism evidence="9 10">
    <name type="scientific">Arthrobacter silviterrae</name>
    <dbReference type="NCBI Taxonomy" id="2026658"/>
    <lineage>
        <taxon>Bacteria</taxon>
        <taxon>Bacillati</taxon>
        <taxon>Actinomycetota</taxon>
        <taxon>Actinomycetes</taxon>
        <taxon>Micrococcales</taxon>
        <taxon>Micrococcaceae</taxon>
        <taxon>Arthrobacter</taxon>
    </lineage>
</organism>
<keyword evidence="10" id="KW-1185">Reference proteome</keyword>
<dbReference type="RefSeq" id="WP_165180837.1">
    <property type="nucleotide sequence ID" value="NZ_JAAKZI010000005.1"/>
</dbReference>
<keyword evidence="3 7" id="KW-0812">Transmembrane</keyword>
<dbReference type="InterPro" id="IPR035952">
    <property type="entry name" value="Rhomboid-like_sf"/>
</dbReference>
<evidence type="ECO:0000256" key="6">
    <source>
        <dbReference type="SAM" id="MobiDB-lite"/>
    </source>
</evidence>
<gene>
    <name evidence="9" type="ORF">G6N77_04545</name>
</gene>
<evidence type="ECO:0000256" key="1">
    <source>
        <dbReference type="ARBA" id="ARBA00004651"/>
    </source>
</evidence>
<feature type="transmembrane region" description="Helical" evidence="7">
    <location>
        <begin position="159"/>
        <end position="174"/>
    </location>
</feature>
<keyword evidence="4 7" id="KW-1133">Transmembrane helix</keyword>
<dbReference type="InterPro" id="IPR051211">
    <property type="entry name" value="PG_lysyltransferase"/>
</dbReference>
<feature type="region of interest" description="Disordered" evidence="6">
    <location>
        <begin position="732"/>
        <end position="772"/>
    </location>
</feature>
<dbReference type="Pfam" id="PF09924">
    <property type="entry name" value="LPG_synthase_C"/>
    <property type="match status" value="1"/>
</dbReference>
<dbReference type="Proteomes" id="UP000479226">
    <property type="component" value="Unassembled WGS sequence"/>
</dbReference>
<evidence type="ECO:0000256" key="4">
    <source>
        <dbReference type="ARBA" id="ARBA00022989"/>
    </source>
</evidence>
<name>A0ABX0DBD8_9MICC</name>
<feature type="transmembrane region" description="Helical" evidence="7">
    <location>
        <begin position="283"/>
        <end position="301"/>
    </location>
</feature>
<reference evidence="9 10" key="1">
    <citation type="submission" date="2020-02" db="EMBL/GenBank/DDBJ databases">
        <title>Genome sequence of the type strain DSM 27180 of Arthrobacter silviterrae.</title>
        <authorList>
            <person name="Gao J."/>
            <person name="Sun J."/>
        </authorList>
    </citation>
    <scope>NUCLEOTIDE SEQUENCE [LARGE SCALE GENOMIC DNA]</scope>
    <source>
        <strain evidence="9 10">DSM 27180</strain>
    </source>
</reference>
<feature type="transmembrane region" description="Helical" evidence="7">
    <location>
        <begin position="130"/>
        <end position="147"/>
    </location>
</feature>
<keyword evidence="2" id="KW-1003">Cell membrane</keyword>
<accession>A0ABX0DBD8</accession>
<evidence type="ECO:0000256" key="7">
    <source>
        <dbReference type="SAM" id="Phobius"/>
    </source>
</evidence>
<dbReference type="SUPFAM" id="SSF144091">
    <property type="entry name" value="Rhomboid-like"/>
    <property type="match status" value="1"/>
</dbReference>
<evidence type="ECO:0000259" key="8">
    <source>
        <dbReference type="Pfam" id="PF09924"/>
    </source>
</evidence>
<dbReference type="Gene3D" id="1.20.1540.10">
    <property type="entry name" value="Rhomboid-like"/>
    <property type="match status" value="1"/>
</dbReference>
<evidence type="ECO:0000256" key="3">
    <source>
        <dbReference type="ARBA" id="ARBA00022692"/>
    </source>
</evidence>
<feature type="transmembrane region" description="Helical" evidence="7">
    <location>
        <begin position="413"/>
        <end position="433"/>
    </location>
</feature>
<dbReference type="PANTHER" id="PTHR34697:SF2">
    <property type="entry name" value="PHOSPHATIDYLGLYCEROL LYSYLTRANSFERASE"/>
    <property type="match status" value="1"/>
</dbReference>
<evidence type="ECO:0000256" key="5">
    <source>
        <dbReference type="ARBA" id="ARBA00023136"/>
    </source>
</evidence>
<sequence length="855" mass="92351">MIAALAGWVRRTPFALAMLAGSIVVLVASETVWRHQMAAEIAWTGYQAGDVWHGDWWTVATTAFLAVHPVALLLSAVILVGVLGLAEITLGTWRTVVIFWATQLAAVVLFTLVVEVGAALDLEWLADMRPATLLGPYAASVGALMAASRMISLLWRRRVRALTLGAALMLLLYVGHAQNLFMLLGALVGLVIGMAVLPARHPMPVARSTSREVRTNLAIVVAVFALGPLFSALAHVPVGPLSKLQNIIVNPVPSALQLEGSCSSAIKACSDIMHSAGILGPGGHLLALVPMLLLLACAEGLRRGNRMALWVAVYLHLVIGVMSAIYLQLFAGFGMPLLRGRRVLSISSTLWEVLPVVLVPFLIAALLLIFRRHFHIDPSPVLRRRTFVVMPLLLGGFVVLYAAVWFVEGNASGPYGFVGLLAGLPRILLPYPFPFGYGASVYPHGLFSTLLFSMGGAVFWLVSVLSVFGLFLSRRARGAVSADRAAAAELVRRGGDSLSWMSQWRGNNYWFNARGTAAIAYQAHAGVAVTVGGPFGDPGEFDSAAVEFLDYCAAQSLVPCFYSVTDGQWDVLQARGFRRAQVASETLLDVDSMEFKGKEWQNVRTALNKAAKLGITTLWSRYSALTTGQRTQIHEISEEWVSEKPLPEMGFTLGGVEELKDDAVQLCLAVDGDGRIHGITSWLPVYEGGVEKGWTLDFMRRNTNAFNGVMEFLIAQAVLHFKGQVPTISLSGTPLSTEPAPEHAEVSEQVARGGESGPAGPSDSRHSPSAVAQHPLAALEGTSMARILALVGRTLEPVYGFASLANFKKRFQPRHRTLYMVYQDPLSLPSIGRAVGEAYMPNVSVRQLARLLRKA</sequence>
<evidence type="ECO:0000256" key="2">
    <source>
        <dbReference type="ARBA" id="ARBA00022475"/>
    </source>
</evidence>
<feature type="transmembrane region" description="Helical" evidence="7">
    <location>
        <begin position="217"/>
        <end position="236"/>
    </location>
</feature>
<dbReference type="EMBL" id="JAAKZI010000005">
    <property type="protein sequence ID" value="NGN82735.1"/>
    <property type="molecule type" value="Genomic_DNA"/>
</dbReference>
<evidence type="ECO:0000313" key="10">
    <source>
        <dbReference type="Proteomes" id="UP000479226"/>
    </source>
</evidence>
<feature type="transmembrane region" description="Helical" evidence="7">
    <location>
        <begin position="308"/>
        <end position="333"/>
    </location>
</feature>
<feature type="transmembrane region" description="Helical" evidence="7">
    <location>
        <begin position="353"/>
        <end position="374"/>
    </location>
</feature>
<comment type="subcellular location">
    <subcellularLocation>
        <location evidence="1">Cell membrane</location>
        <topology evidence="1">Multi-pass membrane protein</topology>
    </subcellularLocation>
</comment>
<feature type="transmembrane region" description="Helical" evidence="7">
    <location>
        <begin position="386"/>
        <end position="407"/>
    </location>
</feature>
<feature type="transmembrane region" description="Helical" evidence="7">
    <location>
        <begin position="180"/>
        <end position="197"/>
    </location>
</feature>
<evidence type="ECO:0000313" key="9">
    <source>
        <dbReference type="EMBL" id="NGN82735.1"/>
    </source>
</evidence>
<dbReference type="InterPro" id="IPR024320">
    <property type="entry name" value="LPG_synthase_C"/>
</dbReference>
<feature type="transmembrane region" description="Helical" evidence="7">
    <location>
        <begin position="56"/>
        <end position="85"/>
    </location>
</feature>
<feature type="domain" description="Phosphatidylglycerol lysyltransferase C-terminal" evidence="8">
    <location>
        <begin position="490"/>
        <end position="822"/>
    </location>
</feature>
<keyword evidence="5 7" id="KW-0472">Membrane</keyword>
<feature type="transmembrane region" description="Helical" evidence="7">
    <location>
        <begin position="97"/>
        <end position="118"/>
    </location>
</feature>
<protein>
    <submittedName>
        <fullName evidence="9">DUF2156 domain-containing protein</fullName>
    </submittedName>
</protein>
<comment type="caution">
    <text evidence="9">The sequence shown here is derived from an EMBL/GenBank/DDBJ whole genome shotgun (WGS) entry which is preliminary data.</text>
</comment>
<feature type="transmembrane region" description="Helical" evidence="7">
    <location>
        <begin position="12"/>
        <end position="29"/>
    </location>
</feature>
<feature type="transmembrane region" description="Helical" evidence="7">
    <location>
        <begin position="445"/>
        <end position="472"/>
    </location>
</feature>